<evidence type="ECO:0000256" key="2">
    <source>
        <dbReference type="SAM" id="MobiDB-lite"/>
    </source>
</evidence>
<evidence type="ECO:0000256" key="1">
    <source>
        <dbReference type="ARBA" id="ARBA00023006"/>
    </source>
</evidence>
<accession>A0A1J3JEQ4</accession>
<dbReference type="InterPro" id="IPR036570">
    <property type="entry name" value="HORMA_dom_sf"/>
</dbReference>
<dbReference type="InterPro" id="IPR018731">
    <property type="entry name" value="Atg13_N"/>
</dbReference>
<dbReference type="InterPro" id="IPR040182">
    <property type="entry name" value="ATG13"/>
</dbReference>
<name>A0A1J3JEQ4_NOCCA</name>
<dbReference type="EMBL" id="GEVM01015510">
    <property type="protein sequence ID" value="JAU90428.1"/>
    <property type="molecule type" value="Transcribed_RNA"/>
</dbReference>
<dbReference type="Pfam" id="PF10033">
    <property type="entry name" value="ATG13"/>
    <property type="match status" value="1"/>
</dbReference>
<reference evidence="4" key="1">
    <citation type="submission" date="2016-07" db="EMBL/GenBank/DDBJ databases">
        <title>De novo transcriptome assembly of four accessions of the metal hyperaccumulator plant Noccaea caerulescens.</title>
        <authorList>
            <person name="Blande D."/>
            <person name="Halimaa P."/>
            <person name="Tervahauta A.I."/>
            <person name="Aarts M.G."/>
            <person name="Karenlampi S.O."/>
        </authorList>
    </citation>
    <scope>NUCLEOTIDE SEQUENCE</scope>
</reference>
<feature type="compositionally biased region" description="Polar residues" evidence="2">
    <location>
        <begin position="302"/>
        <end position="312"/>
    </location>
</feature>
<feature type="domain" description="Autophagy-related protein 13 N-terminal" evidence="3">
    <location>
        <begin position="18"/>
        <end position="226"/>
    </location>
</feature>
<proteinExistence type="predicted"/>
<dbReference type="AlphaFoldDB" id="A0A1J3JEQ4"/>
<feature type="region of interest" description="Disordered" evidence="2">
    <location>
        <begin position="261"/>
        <end position="312"/>
    </location>
</feature>
<dbReference type="GO" id="GO:0034727">
    <property type="term" value="P:piecemeal microautophagy of the nucleus"/>
    <property type="evidence" value="ECO:0007669"/>
    <property type="project" value="TreeGrafter"/>
</dbReference>
<evidence type="ECO:0000313" key="4">
    <source>
        <dbReference type="EMBL" id="JAU90428.1"/>
    </source>
</evidence>
<keyword evidence="1" id="KW-0072">Autophagy</keyword>
<dbReference type="PANTHER" id="PTHR13430">
    <property type="match status" value="1"/>
</dbReference>
<evidence type="ECO:0000259" key="3">
    <source>
        <dbReference type="Pfam" id="PF10033"/>
    </source>
</evidence>
<dbReference type="GO" id="GO:0000423">
    <property type="term" value="P:mitophagy"/>
    <property type="evidence" value="ECO:0007669"/>
    <property type="project" value="TreeGrafter"/>
</dbReference>
<dbReference type="GO" id="GO:0000407">
    <property type="term" value="C:phagophore assembly site"/>
    <property type="evidence" value="ECO:0007669"/>
    <property type="project" value="TreeGrafter"/>
</dbReference>
<organism evidence="4">
    <name type="scientific">Noccaea caerulescens</name>
    <name type="common">Alpine penny-cress</name>
    <name type="synonym">Thlaspi caerulescens</name>
    <dbReference type="NCBI Taxonomy" id="107243"/>
    <lineage>
        <taxon>Eukaryota</taxon>
        <taxon>Viridiplantae</taxon>
        <taxon>Streptophyta</taxon>
        <taxon>Embryophyta</taxon>
        <taxon>Tracheophyta</taxon>
        <taxon>Spermatophyta</taxon>
        <taxon>Magnoliopsida</taxon>
        <taxon>eudicotyledons</taxon>
        <taxon>Gunneridae</taxon>
        <taxon>Pentapetalae</taxon>
        <taxon>rosids</taxon>
        <taxon>malvids</taxon>
        <taxon>Brassicales</taxon>
        <taxon>Brassicaceae</taxon>
        <taxon>Coluteocarpeae</taxon>
        <taxon>Noccaea</taxon>
    </lineage>
</organism>
<dbReference type="GO" id="GO:0034497">
    <property type="term" value="P:protein localization to phagophore assembly site"/>
    <property type="evidence" value="ECO:0007669"/>
    <property type="project" value="TreeGrafter"/>
</dbReference>
<feature type="region of interest" description="Disordered" evidence="2">
    <location>
        <begin position="455"/>
        <end position="485"/>
    </location>
</feature>
<sequence>MDFPENLPSDTGRLEQIVSHLFPKALHIVLESRIPSMQSRGRTRERLSGPNVKKSDKWFNLVMGDRPAALEKLHSWHRNIVDSMIIDIILVHPISSDDNLEDDHGNSSTVRSAETVIERWVVQYENPLIMSPQSSDPSTRYQKVYKKSIILLRSLYAQTRLLPAYRVSRQLSSSLASSGYDLIYKVSSFSDIFSGPVTETMKEFRFAPVEVPPGHLCASVTYRSDLSDFNLGAHITLPPRIITDYVGSPATDPMRFFPSPGKSVEGTSFPVRAGRPPLTSSSAERPHSWSGGFHRPPGHYATPNQSFSPAHSHQFSPGLYDFNWSRTDGFGDSHQLSPPFSPSGSPSTPRYVSGSNSPRINVRPGTAPVTIPSSANLNRYVSSNFSEPSRNPLPPFSPRSTRRSPSSQDSLPGIALYKSSRSGDSPSGLMNNYPAQKLTKDSKYDSGRFSGLLSSSGSPRFGFSRSPSRLSSQDDLDDPDCSCPFDFDDVDESGLQYSQSLDRRKTSSSISQSLPIGRKSQDAAVGVLVHMLKTAPPLRQDSSTYMASMSGVQREGSVSVSVSGKESEFSMARSTSDALEELRNYKQLKDLLLSKSKSVGGATRVH</sequence>
<dbReference type="GO" id="GO:1990316">
    <property type="term" value="C:Atg1/ULK1 kinase complex"/>
    <property type="evidence" value="ECO:0007669"/>
    <property type="project" value="InterPro"/>
</dbReference>
<feature type="compositionally biased region" description="Polar residues" evidence="2">
    <location>
        <begin position="419"/>
        <end position="434"/>
    </location>
</feature>
<feature type="region of interest" description="Disordered" evidence="2">
    <location>
        <begin position="331"/>
        <end position="434"/>
    </location>
</feature>
<dbReference type="PANTHER" id="PTHR13430:SF4">
    <property type="entry name" value="AUTOPHAGY-RELATED PROTEIN 13"/>
    <property type="match status" value="1"/>
</dbReference>
<feature type="compositionally biased region" description="Low complexity" evidence="2">
    <location>
        <begin position="455"/>
        <end position="473"/>
    </location>
</feature>
<dbReference type="GO" id="GO:0005829">
    <property type="term" value="C:cytosol"/>
    <property type="evidence" value="ECO:0007669"/>
    <property type="project" value="TreeGrafter"/>
</dbReference>
<feature type="compositionally biased region" description="Polar residues" evidence="2">
    <location>
        <begin position="371"/>
        <end position="389"/>
    </location>
</feature>
<feature type="compositionally biased region" description="Acidic residues" evidence="2">
    <location>
        <begin position="474"/>
        <end position="485"/>
    </location>
</feature>
<protein>
    <submittedName>
        <fullName evidence="4">Autophagy-related protein 13</fullName>
    </submittedName>
</protein>
<gene>
    <name evidence="4" type="ORF">MP_TR22307_c1_g1_i1_g.64579</name>
</gene>
<dbReference type="Gene3D" id="3.30.900.10">
    <property type="entry name" value="HORMA domain"/>
    <property type="match status" value="1"/>
</dbReference>